<dbReference type="SUPFAM" id="SSF53474">
    <property type="entry name" value="alpha/beta-Hydrolases"/>
    <property type="match status" value="1"/>
</dbReference>
<evidence type="ECO:0000256" key="2">
    <source>
        <dbReference type="ARBA" id="ARBA00022490"/>
    </source>
</evidence>
<dbReference type="GO" id="GO:0008849">
    <property type="term" value="F:enterochelin esterase activity"/>
    <property type="evidence" value="ECO:0007669"/>
    <property type="project" value="InterPro"/>
</dbReference>
<keyword evidence="2" id="KW-0963">Cytoplasm</keyword>
<dbReference type="AlphaFoldDB" id="A0A0H3F5V8"/>
<dbReference type="InterPro" id="IPR021764">
    <property type="entry name" value="Enterochelin_esterase_N"/>
</dbReference>
<reference evidence="8" key="1">
    <citation type="submission" date="2011-01" db="EMBL/GenBank/DDBJ databases">
        <title>Complete sequence of chromosome of Rahnella sp. Y9602.</title>
        <authorList>
            <consortium name="US DOE Joint Genome Institute"/>
            <person name="Lucas S."/>
            <person name="Copeland A."/>
            <person name="Lapidus A."/>
            <person name="Cheng J.-F."/>
            <person name="Goodwin L."/>
            <person name="Pitluck S."/>
            <person name="Lu M."/>
            <person name="Detter J.C."/>
            <person name="Han C."/>
            <person name="Tapia R."/>
            <person name="Land M."/>
            <person name="Hauser L."/>
            <person name="Kyrpides N."/>
            <person name="Ivanova N."/>
            <person name="Ovchinnikova G."/>
            <person name="Pagani I."/>
            <person name="Sobecky P.A."/>
            <person name="Martinez R.J."/>
            <person name="Woyke T."/>
        </authorList>
    </citation>
    <scope>NUCLEOTIDE SEQUENCE [LARGE SCALE GENOMIC DNA]</scope>
    <source>
        <strain evidence="8">Y9602</strain>
    </source>
</reference>
<evidence type="ECO:0000313" key="9">
    <source>
        <dbReference type="Proteomes" id="UP001598201"/>
    </source>
</evidence>
<dbReference type="Gene3D" id="3.40.50.1820">
    <property type="entry name" value="alpha/beta hydrolase"/>
    <property type="match status" value="1"/>
</dbReference>
<evidence type="ECO:0000313" key="7">
    <source>
        <dbReference type="EMBL" id="MFD3222329.1"/>
    </source>
</evidence>
<evidence type="ECO:0000313" key="8">
    <source>
        <dbReference type="Proteomes" id="UP000007257"/>
    </source>
</evidence>
<dbReference type="SUPFAM" id="SSF81296">
    <property type="entry name" value="E set domains"/>
    <property type="match status" value="1"/>
</dbReference>
<dbReference type="GO" id="GO:0005506">
    <property type="term" value="F:iron ion binding"/>
    <property type="evidence" value="ECO:0007669"/>
    <property type="project" value="InterPro"/>
</dbReference>
<dbReference type="RefSeq" id="WP_013573883.1">
    <property type="nucleotide sequence ID" value="NC_015061.1"/>
</dbReference>
<evidence type="ECO:0000259" key="5">
    <source>
        <dbReference type="Pfam" id="PF11806"/>
    </source>
</evidence>
<comment type="subcellular location">
    <subcellularLocation>
        <location evidence="1">Cytoplasm</location>
    </subcellularLocation>
</comment>
<reference evidence="7 9" key="3">
    <citation type="submission" date="2024-09" db="EMBL/GenBank/DDBJ databases">
        <title>Genomes of Rahnella.</title>
        <authorList>
            <person name="Mnguni F.C."/>
            <person name="Shin G.Y."/>
            <person name="Coutinho T."/>
        </authorList>
    </citation>
    <scope>NUCLEOTIDE SEQUENCE [LARGE SCALE GENOMIC DNA]</scope>
    <source>
        <strain evidence="7 9">20WA0057</strain>
    </source>
</reference>
<dbReference type="InterPro" id="IPR013783">
    <property type="entry name" value="Ig-like_fold"/>
</dbReference>
<keyword evidence="9" id="KW-1185">Reference proteome</keyword>
<dbReference type="Pfam" id="PF00756">
    <property type="entry name" value="Esterase"/>
    <property type="match status" value="1"/>
</dbReference>
<keyword evidence="3 7" id="KW-0378">Hydrolase</keyword>
<evidence type="ECO:0000256" key="3">
    <source>
        <dbReference type="ARBA" id="ARBA00022801"/>
    </source>
</evidence>
<dbReference type="EMBL" id="JBHUCJ010000003">
    <property type="protein sequence ID" value="MFD3222329.1"/>
    <property type="molecule type" value="Genomic_DNA"/>
</dbReference>
<dbReference type="PANTHER" id="PTHR48098:SF3">
    <property type="entry name" value="IRON(III) ENTEROBACTIN ESTERASE"/>
    <property type="match status" value="1"/>
</dbReference>
<evidence type="ECO:0000256" key="1">
    <source>
        <dbReference type="ARBA" id="ARBA00004496"/>
    </source>
</evidence>
<organism evidence="6 8">
    <name type="scientific">Rahnella sp. (strain Y9602)</name>
    <dbReference type="NCBI Taxonomy" id="2703885"/>
    <lineage>
        <taxon>Bacteria</taxon>
        <taxon>Pseudomonadati</taxon>
        <taxon>Pseudomonadota</taxon>
        <taxon>Gammaproteobacteria</taxon>
        <taxon>Enterobacterales</taxon>
        <taxon>Yersiniaceae</taxon>
        <taxon>Rahnella</taxon>
    </lineage>
</organism>
<dbReference type="InterPro" id="IPR029058">
    <property type="entry name" value="AB_hydrolase_fold"/>
</dbReference>
<dbReference type="eggNOG" id="COG2382">
    <property type="taxonomic scope" value="Bacteria"/>
</dbReference>
<gene>
    <name evidence="7" type="primary">fes</name>
    <name evidence="6" type="ordered locus">Rahaq_0549</name>
    <name evidence="7" type="ORF">ACFPK4_02190</name>
</gene>
<name>A0A0H3F5V8_RAHSY</name>
<proteinExistence type="inferred from homology"/>
<feature type="domain" description="Enterochelin esterase N-terminal" evidence="5">
    <location>
        <begin position="48"/>
        <end position="178"/>
    </location>
</feature>
<accession>A0A0H3F5V8</accession>
<comment type="similarity">
    <text evidence="4">Belongs to the Fes family.</text>
</comment>
<dbReference type="EMBL" id="CP002505">
    <property type="protein sequence ID" value="ADW72177.1"/>
    <property type="molecule type" value="Genomic_DNA"/>
</dbReference>
<dbReference type="HOGENOM" id="CLU_024314_3_0_6"/>
<dbReference type="NCBIfam" id="NF007758">
    <property type="entry name" value="PRK10439.1"/>
    <property type="match status" value="1"/>
</dbReference>
<dbReference type="KEGG" id="rah:Rahaq_0549"/>
<protein>
    <submittedName>
        <fullName evidence="6 7">Esterase</fullName>
        <ecNumber evidence="7">3.1.1.-</ecNumber>
    </submittedName>
</protein>
<sequence>MMKSQFPEKPTAQAMLASSQAGSAEWWKDIKAQGSPLIERLNDDVCNVTFFWRDPQGSEATSDFQRVWININGITDHHQSLPPQSLQRLAGTDVWSLSITLRSGWRGSYSLIPRTRPGREFPQDPDAYTAMLAAREWWKDMFAHAIYDPLNPNQPWPGAKSHALSPLHMPDALPQPAWREFDLHGAALPQKPAKLQTYQWNSARLGNRRKVWIYTTGESQDPASRPLALLLDGQFWAQQMPVWQPLMQLTQEGTLPQAVYVLIDVIDTQTRSRELTCNADFWLAVQEELLPAVATLAPHSSDANKTVVAGQSFGGLSALYAGLHWPQRFGLVLSQSGSFWWPRRNKSQQDENPDEADLLLRAVSNGLGAASHLKIFMEAGSNERLIYQVNNQMDELLSGTKNSVRYRVVDAGHDALSWRGGLADGLQYLWNEEPWSTGDSTVTQRDN</sequence>
<dbReference type="GO" id="GO:0006826">
    <property type="term" value="P:iron ion transport"/>
    <property type="evidence" value="ECO:0007669"/>
    <property type="project" value="InterPro"/>
</dbReference>
<dbReference type="Pfam" id="PF11806">
    <property type="entry name" value="Enterochelin_N"/>
    <property type="match status" value="1"/>
</dbReference>
<dbReference type="SMR" id="A0A0H3F5V8"/>
<dbReference type="InterPro" id="IPR014756">
    <property type="entry name" value="Ig_E-set"/>
</dbReference>
<dbReference type="InterPro" id="IPR050583">
    <property type="entry name" value="Mycobacterial_A85_antigen"/>
</dbReference>
<dbReference type="PANTHER" id="PTHR48098">
    <property type="entry name" value="ENTEROCHELIN ESTERASE-RELATED"/>
    <property type="match status" value="1"/>
</dbReference>
<dbReference type="Proteomes" id="UP000007257">
    <property type="component" value="Chromosome"/>
</dbReference>
<dbReference type="EC" id="3.1.1.-" evidence="7"/>
<dbReference type="GO" id="GO:0005737">
    <property type="term" value="C:cytoplasm"/>
    <property type="evidence" value="ECO:0007669"/>
    <property type="project" value="UniProtKB-SubCell"/>
</dbReference>
<dbReference type="InterPro" id="IPR000801">
    <property type="entry name" value="Esterase-like"/>
</dbReference>
<dbReference type="Proteomes" id="UP001598201">
    <property type="component" value="Unassembled WGS sequence"/>
</dbReference>
<evidence type="ECO:0000313" key="6">
    <source>
        <dbReference type="EMBL" id="ADW72177.1"/>
    </source>
</evidence>
<evidence type="ECO:0000256" key="4">
    <source>
        <dbReference type="ARBA" id="ARBA00024201"/>
    </source>
</evidence>
<dbReference type="Gene3D" id="2.60.40.10">
    <property type="entry name" value="Immunoglobulins"/>
    <property type="match status" value="1"/>
</dbReference>
<reference evidence="6 8" key="2">
    <citation type="journal article" date="2012" name="J. Bacteriol.">
        <title>Complete Genome Sequence of Rahnella sp. Strain Y9602, a Gammaproteobacterium Isolate from Metal- and Radionuclide-Contaminated Soil.</title>
        <authorList>
            <person name="Martinez R.J."/>
            <person name="Bruce D."/>
            <person name="Detter C."/>
            <person name="Goodwin L.A."/>
            <person name="Han J."/>
            <person name="Han C.S."/>
            <person name="Held B."/>
            <person name="Land M.L."/>
            <person name="Mikhailova N."/>
            <person name="Nolan M."/>
            <person name="Pennacchio L."/>
            <person name="Pitluck S."/>
            <person name="Tapia R."/>
            <person name="Woyke T."/>
            <person name="Sobecky P.A."/>
        </authorList>
    </citation>
    <scope>NUCLEOTIDE SEQUENCE [LARGE SCALE GENOMIC DNA]</scope>
    <source>
        <strain evidence="6 8">Y9602</strain>
    </source>
</reference>